<dbReference type="AlphaFoldDB" id="A0A8R1TIS0"/>
<evidence type="ECO:0000313" key="3">
    <source>
        <dbReference type="Proteomes" id="UP000024404"/>
    </source>
</evidence>
<proteinExistence type="predicted"/>
<dbReference type="Proteomes" id="UP000024404">
    <property type="component" value="Unassembled WGS sequence"/>
</dbReference>
<name>A0A8R1TIS0_ONCVO</name>
<evidence type="ECO:0000256" key="1">
    <source>
        <dbReference type="SAM" id="MobiDB-lite"/>
    </source>
</evidence>
<sequence>MMYNKEKKRFHSKSIRRDGYEPVAPFGSSETLPPDYLVHETTDGRLVSESYEVEWPKRPEFGRYSERSDKKILSSNIKQSKKRHRQHRKRRSQKTTSIDEISANRYDRKVKGHRRHTHDYYPIKKVTIDETKKIDDGNNYLFVDL</sequence>
<organism evidence="2 3">
    <name type="scientific">Onchocerca volvulus</name>
    <dbReference type="NCBI Taxonomy" id="6282"/>
    <lineage>
        <taxon>Eukaryota</taxon>
        <taxon>Metazoa</taxon>
        <taxon>Ecdysozoa</taxon>
        <taxon>Nematoda</taxon>
        <taxon>Chromadorea</taxon>
        <taxon>Rhabditida</taxon>
        <taxon>Spirurina</taxon>
        <taxon>Spiruromorpha</taxon>
        <taxon>Filarioidea</taxon>
        <taxon>Onchocercidae</taxon>
        <taxon>Onchocerca</taxon>
    </lineage>
</organism>
<dbReference type="EMBL" id="CMVM020000319">
    <property type="status" value="NOT_ANNOTATED_CDS"/>
    <property type="molecule type" value="Genomic_DNA"/>
</dbReference>
<protein>
    <submittedName>
        <fullName evidence="2">Uncharacterized protein</fullName>
    </submittedName>
</protein>
<keyword evidence="3" id="KW-1185">Reference proteome</keyword>
<feature type="compositionally biased region" description="Basic residues" evidence="1">
    <location>
        <begin position="79"/>
        <end position="93"/>
    </location>
</feature>
<reference evidence="3" key="1">
    <citation type="submission" date="2013-10" db="EMBL/GenBank/DDBJ databases">
        <title>Genome sequencing of Onchocerca volvulus.</title>
        <authorList>
            <person name="Cotton J."/>
            <person name="Tsai J."/>
            <person name="Stanley E."/>
            <person name="Tracey A."/>
            <person name="Holroyd N."/>
            <person name="Lustigman S."/>
            <person name="Berriman M."/>
        </authorList>
    </citation>
    <scope>NUCLEOTIDE SEQUENCE</scope>
</reference>
<feature type="region of interest" description="Disordered" evidence="1">
    <location>
        <begin position="66"/>
        <end position="114"/>
    </location>
</feature>
<feature type="compositionally biased region" description="Basic residues" evidence="1">
    <location>
        <begin position="1"/>
        <end position="14"/>
    </location>
</feature>
<dbReference type="EnsemblMetazoa" id="OVOC10113.1">
    <property type="protein sequence ID" value="OVOC10113.1"/>
    <property type="gene ID" value="WBGene00246922"/>
</dbReference>
<evidence type="ECO:0000313" key="2">
    <source>
        <dbReference type="EnsemblMetazoa" id="OVOC10113.1"/>
    </source>
</evidence>
<reference evidence="2" key="2">
    <citation type="submission" date="2022-06" db="UniProtKB">
        <authorList>
            <consortium name="EnsemblMetazoa"/>
        </authorList>
    </citation>
    <scope>IDENTIFICATION</scope>
</reference>
<feature type="region of interest" description="Disordered" evidence="1">
    <location>
        <begin position="1"/>
        <end position="35"/>
    </location>
</feature>
<accession>A0A8R1TIS0</accession>